<organism evidence="5 6">
    <name type="scientific">Herbaspirillum rubrisubalbicans Os34</name>
    <dbReference type="NCBI Taxonomy" id="1235827"/>
    <lineage>
        <taxon>Bacteria</taxon>
        <taxon>Pseudomonadati</taxon>
        <taxon>Pseudomonadota</taxon>
        <taxon>Betaproteobacteria</taxon>
        <taxon>Burkholderiales</taxon>
        <taxon>Oxalobacteraceae</taxon>
        <taxon>Herbaspirillum</taxon>
    </lineage>
</organism>
<accession>A0A6M3ZV26</accession>
<keyword evidence="2" id="KW-0442">Lipid degradation</keyword>
<dbReference type="GO" id="GO:0016042">
    <property type="term" value="P:lipid catabolic process"/>
    <property type="evidence" value="ECO:0007669"/>
    <property type="project" value="UniProtKB-KW"/>
</dbReference>
<keyword evidence="3" id="KW-0443">Lipid metabolism</keyword>
<dbReference type="GO" id="GO:0003847">
    <property type="term" value="F:1-alkyl-2-acetylglycerophosphocholine esterase activity"/>
    <property type="evidence" value="ECO:0007669"/>
    <property type="project" value="TreeGrafter"/>
</dbReference>
<reference evidence="5 6" key="1">
    <citation type="journal article" date="2012" name="J. Bacteriol.">
        <title>Genome sequence of the pathogenic Herbaspirillum seropedicae strain Os34, isolated from rice roots.</title>
        <authorList>
            <person name="Ye W."/>
            <person name="Ye S."/>
            <person name="Liu J."/>
            <person name="Chang S."/>
            <person name="Chen M."/>
            <person name="Zhu B."/>
            <person name="Guo L."/>
            <person name="An Q."/>
        </authorList>
    </citation>
    <scope>NUCLEOTIDE SEQUENCE [LARGE SCALE GENOMIC DNA]</scope>
    <source>
        <strain evidence="5 6">Os34</strain>
    </source>
</reference>
<keyword evidence="1 5" id="KW-0378">Hydrolase</keyword>
<keyword evidence="4" id="KW-0732">Signal</keyword>
<dbReference type="AlphaFoldDB" id="A0A6M3ZV26"/>
<evidence type="ECO:0000313" key="6">
    <source>
        <dbReference type="Proteomes" id="UP000501648"/>
    </source>
</evidence>
<dbReference type="Pfam" id="PF03403">
    <property type="entry name" value="PAF-AH_p_II"/>
    <property type="match status" value="1"/>
</dbReference>
<proteinExistence type="predicted"/>
<dbReference type="EMBL" id="CP008956">
    <property type="protein sequence ID" value="QJQ02428.1"/>
    <property type="molecule type" value="Genomic_DNA"/>
</dbReference>
<feature type="chain" id="PRO_5026859766" evidence="4">
    <location>
        <begin position="22"/>
        <end position="319"/>
    </location>
</feature>
<dbReference type="InterPro" id="IPR016986">
    <property type="entry name" value="UCP031982_abhydr"/>
</dbReference>
<evidence type="ECO:0000256" key="3">
    <source>
        <dbReference type="ARBA" id="ARBA00023098"/>
    </source>
</evidence>
<evidence type="ECO:0000256" key="4">
    <source>
        <dbReference type="SAM" id="SignalP"/>
    </source>
</evidence>
<sequence length="319" mass="34216">MTLLKCLFIAVICLAEGGAHAAGFRLLDIPSEGGQREIKGALWYPCDQPPTEVKAGPFKIMVARDCPLPAGRFPLVVISHGWGGTFLGHYDVAQTLADAGFIVAAINHGDSSTGGPRNGDFSVFIERPADIKRTVDFLLGAWPHAAQVDAARIGLFGFSRGGYTGLVVVGARPLFGRSPKVCEGKETPICQQARKGELPEPAHDVRIKAAVIADPLSVFFTPQSFSTVRVPIQLWASERGGDGVTPASVAAISRQLPGPVEFHAVPGSQHFSFMPPCSAELSKLAPEICSDAAGFDRAAFHQEMNTRILAFFRHYLLDR</sequence>
<gene>
    <name evidence="5" type="ORF">C798_19965</name>
</gene>
<evidence type="ECO:0000256" key="1">
    <source>
        <dbReference type="ARBA" id="ARBA00022801"/>
    </source>
</evidence>
<dbReference type="RefSeq" id="WP_017454515.1">
    <property type="nucleotide sequence ID" value="NZ_CP008956.1"/>
</dbReference>
<dbReference type="Proteomes" id="UP000501648">
    <property type="component" value="Chromosome"/>
</dbReference>
<dbReference type="PIRSF" id="PIRSF031982">
    <property type="entry name" value="UCP031982_abhydr"/>
    <property type="match status" value="1"/>
</dbReference>
<dbReference type="SUPFAM" id="SSF53474">
    <property type="entry name" value="alpha/beta-Hydrolases"/>
    <property type="match status" value="1"/>
</dbReference>
<dbReference type="PANTHER" id="PTHR10272">
    <property type="entry name" value="PLATELET-ACTIVATING FACTOR ACETYLHYDROLASE"/>
    <property type="match status" value="1"/>
</dbReference>
<evidence type="ECO:0000256" key="2">
    <source>
        <dbReference type="ARBA" id="ARBA00022963"/>
    </source>
</evidence>
<dbReference type="Gene3D" id="3.40.50.1820">
    <property type="entry name" value="alpha/beta hydrolase"/>
    <property type="match status" value="1"/>
</dbReference>
<dbReference type="InterPro" id="IPR029058">
    <property type="entry name" value="AB_hydrolase_fold"/>
</dbReference>
<dbReference type="PANTHER" id="PTHR10272:SF0">
    <property type="entry name" value="PLATELET-ACTIVATING FACTOR ACETYLHYDROLASE"/>
    <property type="match status" value="1"/>
</dbReference>
<feature type="signal peptide" evidence="4">
    <location>
        <begin position="1"/>
        <end position="21"/>
    </location>
</feature>
<evidence type="ECO:0000313" key="5">
    <source>
        <dbReference type="EMBL" id="QJQ02428.1"/>
    </source>
</evidence>
<name>A0A6M3ZV26_9BURK</name>
<protein>
    <submittedName>
        <fullName evidence="5">Dienelactone hydrolase</fullName>
    </submittedName>
</protein>